<dbReference type="GO" id="GO:0008955">
    <property type="term" value="F:peptidoglycan glycosyltransferase activity"/>
    <property type="evidence" value="ECO:0007669"/>
    <property type="project" value="UniProtKB-EC"/>
</dbReference>
<keyword evidence="4" id="KW-0121">Carboxypeptidase</keyword>
<evidence type="ECO:0000256" key="7">
    <source>
        <dbReference type="ARBA" id="ARBA00022679"/>
    </source>
</evidence>
<dbReference type="InterPro" id="IPR023346">
    <property type="entry name" value="Lysozyme-like_dom_sf"/>
</dbReference>
<dbReference type="InterPro" id="IPR001460">
    <property type="entry name" value="PCN-bd_Tpept"/>
</dbReference>
<keyword evidence="16" id="KW-1185">Reference proteome</keyword>
<comment type="caution">
    <text evidence="15">The sequence shown here is derived from an EMBL/GenBank/DDBJ whole genome shotgun (WGS) entry which is preliminary data.</text>
</comment>
<dbReference type="PANTHER" id="PTHR32282">
    <property type="entry name" value="BINDING PROTEIN TRANSPEPTIDASE, PUTATIVE-RELATED"/>
    <property type="match status" value="1"/>
</dbReference>
<proteinExistence type="inferred from homology"/>
<reference evidence="15" key="2">
    <citation type="journal article" date="2021" name="Syst. Appl. Microbiol.">
        <title>Roseomonas hellenica sp. nov., isolated from roots of wild-growing Alkanna tinctoria.</title>
        <authorList>
            <person name="Rat A."/>
            <person name="Naranjo H.D."/>
            <person name="Lebbe L."/>
            <person name="Cnockaert M."/>
            <person name="Krigas N."/>
            <person name="Grigoriadou K."/>
            <person name="Maloupa E."/>
            <person name="Willems A."/>
        </authorList>
    </citation>
    <scope>NUCLEOTIDE SEQUENCE</scope>
    <source>
        <strain evidence="15">LMG 28251</strain>
    </source>
</reference>
<evidence type="ECO:0000256" key="9">
    <source>
        <dbReference type="ARBA" id="ARBA00023268"/>
    </source>
</evidence>
<dbReference type="EMBL" id="JAAEDH010000012">
    <property type="protein sequence ID" value="MBR0655760.1"/>
    <property type="molecule type" value="Genomic_DNA"/>
</dbReference>
<keyword evidence="8" id="KW-0378">Hydrolase</keyword>
<evidence type="ECO:0000313" key="15">
    <source>
        <dbReference type="EMBL" id="MBR0655760.1"/>
    </source>
</evidence>
<evidence type="ECO:0000313" key="16">
    <source>
        <dbReference type="Proteomes" id="UP001196068"/>
    </source>
</evidence>
<dbReference type="GO" id="GO:0030288">
    <property type="term" value="C:outer membrane-bounded periplasmic space"/>
    <property type="evidence" value="ECO:0007669"/>
    <property type="project" value="TreeGrafter"/>
</dbReference>
<dbReference type="InterPro" id="IPR009647">
    <property type="entry name" value="PBP_C"/>
</dbReference>
<dbReference type="PANTHER" id="PTHR32282:SF15">
    <property type="entry name" value="PENICILLIN-BINDING PROTEIN 1C"/>
    <property type="match status" value="1"/>
</dbReference>
<dbReference type="Gene3D" id="3.40.710.10">
    <property type="entry name" value="DD-peptidase/beta-lactamase superfamily"/>
    <property type="match status" value="1"/>
</dbReference>
<dbReference type="Gene3D" id="1.10.3810.10">
    <property type="entry name" value="Biosynthetic peptidoglycan transglycosylase-like"/>
    <property type="match status" value="1"/>
</dbReference>
<feature type="domain" description="Glycosyl transferase family 51" evidence="13">
    <location>
        <begin position="36"/>
        <end position="180"/>
    </location>
</feature>
<dbReference type="EC" id="2.4.99.28" evidence="10"/>
<feature type="domain" description="Penicillin-binding C-terminal" evidence="14">
    <location>
        <begin position="617"/>
        <end position="699"/>
    </location>
</feature>
<name>A0AAF1K4X1_9PROT</name>
<dbReference type="Pfam" id="PF00905">
    <property type="entry name" value="Transpeptidase"/>
    <property type="match status" value="1"/>
</dbReference>
<feature type="domain" description="Penicillin-binding protein transpeptidase" evidence="12">
    <location>
        <begin position="282"/>
        <end position="515"/>
    </location>
</feature>
<dbReference type="Pfam" id="PF00912">
    <property type="entry name" value="Transgly"/>
    <property type="match status" value="1"/>
</dbReference>
<dbReference type="AlphaFoldDB" id="A0AAF1K4X1"/>
<evidence type="ECO:0000256" key="8">
    <source>
        <dbReference type="ARBA" id="ARBA00022801"/>
    </source>
</evidence>
<comment type="catalytic activity">
    <reaction evidence="11">
        <text>[GlcNAc-(1-&gt;4)-Mur2Ac(oyl-L-Ala-gamma-D-Glu-L-Lys-D-Ala-D-Ala)](n)-di-trans,octa-cis-undecaprenyl diphosphate + beta-D-GlcNAc-(1-&gt;4)-Mur2Ac(oyl-L-Ala-gamma-D-Glu-L-Lys-D-Ala-D-Ala)-di-trans,octa-cis-undecaprenyl diphosphate = [GlcNAc-(1-&gt;4)-Mur2Ac(oyl-L-Ala-gamma-D-Glu-L-Lys-D-Ala-D-Ala)](n+1)-di-trans,octa-cis-undecaprenyl diphosphate + di-trans,octa-cis-undecaprenyl diphosphate + H(+)</text>
        <dbReference type="Rhea" id="RHEA:23708"/>
        <dbReference type="Rhea" id="RHEA-COMP:9602"/>
        <dbReference type="Rhea" id="RHEA-COMP:9603"/>
        <dbReference type="ChEBI" id="CHEBI:15378"/>
        <dbReference type="ChEBI" id="CHEBI:58405"/>
        <dbReference type="ChEBI" id="CHEBI:60033"/>
        <dbReference type="ChEBI" id="CHEBI:78435"/>
        <dbReference type="EC" id="2.4.99.28"/>
    </reaction>
</comment>
<dbReference type="GO" id="GO:0008658">
    <property type="term" value="F:penicillin binding"/>
    <property type="evidence" value="ECO:0007669"/>
    <property type="project" value="InterPro"/>
</dbReference>
<dbReference type="GO" id="GO:0009252">
    <property type="term" value="P:peptidoglycan biosynthetic process"/>
    <property type="evidence" value="ECO:0007669"/>
    <property type="project" value="TreeGrafter"/>
</dbReference>
<evidence type="ECO:0000256" key="5">
    <source>
        <dbReference type="ARBA" id="ARBA00022670"/>
    </source>
</evidence>
<evidence type="ECO:0000256" key="11">
    <source>
        <dbReference type="ARBA" id="ARBA00049902"/>
    </source>
</evidence>
<dbReference type="Proteomes" id="UP001196068">
    <property type="component" value="Unassembled WGS sequence"/>
</dbReference>
<evidence type="ECO:0000256" key="10">
    <source>
        <dbReference type="ARBA" id="ARBA00044770"/>
    </source>
</evidence>
<dbReference type="InterPro" id="IPR050396">
    <property type="entry name" value="Glycosyltr_51/Transpeptidase"/>
</dbReference>
<dbReference type="Pfam" id="PF06832">
    <property type="entry name" value="BiPBP_C"/>
    <property type="match status" value="1"/>
</dbReference>
<dbReference type="GO" id="GO:0004180">
    <property type="term" value="F:carboxypeptidase activity"/>
    <property type="evidence" value="ECO:0007669"/>
    <property type="project" value="UniProtKB-KW"/>
</dbReference>
<evidence type="ECO:0000256" key="6">
    <source>
        <dbReference type="ARBA" id="ARBA00022676"/>
    </source>
</evidence>
<protein>
    <recommendedName>
        <fullName evidence="10">peptidoglycan glycosyltransferase</fullName>
        <ecNumber evidence="10">2.4.99.28</ecNumber>
    </recommendedName>
</protein>
<keyword evidence="5" id="KW-0645">Protease</keyword>
<dbReference type="GO" id="GO:0006508">
    <property type="term" value="P:proteolysis"/>
    <property type="evidence" value="ECO:0007669"/>
    <property type="project" value="UniProtKB-KW"/>
</dbReference>
<reference evidence="15" key="1">
    <citation type="submission" date="2020-01" db="EMBL/GenBank/DDBJ databases">
        <authorList>
            <person name="Rat A."/>
        </authorList>
    </citation>
    <scope>NUCLEOTIDE SEQUENCE</scope>
    <source>
        <strain evidence="15">LMG 28251</strain>
    </source>
</reference>
<accession>A0AAF1K4X1</accession>
<organism evidence="15 16">
    <name type="scientific">Plastoroseomonas arctica</name>
    <dbReference type="NCBI Taxonomy" id="1509237"/>
    <lineage>
        <taxon>Bacteria</taxon>
        <taxon>Pseudomonadati</taxon>
        <taxon>Pseudomonadota</taxon>
        <taxon>Alphaproteobacteria</taxon>
        <taxon>Acetobacterales</taxon>
        <taxon>Acetobacteraceae</taxon>
        <taxon>Plastoroseomonas</taxon>
    </lineage>
</organism>
<dbReference type="InterPro" id="IPR001264">
    <property type="entry name" value="Glyco_trans_51"/>
</dbReference>
<evidence type="ECO:0000256" key="2">
    <source>
        <dbReference type="ARBA" id="ARBA00007090"/>
    </source>
</evidence>
<dbReference type="SUPFAM" id="SSF56601">
    <property type="entry name" value="beta-lactamase/transpeptidase-like"/>
    <property type="match status" value="1"/>
</dbReference>
<evidence type="ECO:0000256" key="4">
    <source>
        <dbReference type="ARBA" id="ARBA00022645"/>
    </source>
</evidence>
<gene>
    <name evidence="15" type="ORF">GXW79_11815</name>
</gene>
<sequence length="704" mass="75333">MLTDRNGAFVTQLGHESEVPGVGRVVEYGYWPAAPPERVARAMLALEDRRFHDHPGINPAAMLRATWHNLTRTGRRSGASTIAMQVARMQQPGPRNLWSKAVEAGTAVALTLRYGRAAVLAHYLRLVPYGNGSHGIGHAARYYFDKPAADLSWAEIALLAAIPQAPALHNPRNPAGLARAVARGQRALTTLAAQGAIGAGEYDTAVAQLAAITMSAQPLRPDALHLVLRLRDMVERVGIARLDPADARLRTSVDLGVQARVARLAELRLTALQLVGAQQVAVLVVRRGTREVLASLGSAGYAVRHGGAFDYSAASRSPGSTLKPFLYALALQRGVLRPDEIMVDMPDRSLGMGNADGGFLGPLLPRQALANSRNIPAANLLRRIGLESAFQHLRELGVHDSEAPAAQFGLSMAIGSLPTGLDRLVRAYGALAEDGMLGDLVWYDGQRVAPPRRLMAQWAARQVTLFLADPQARLPSFQRHGTTEYPFAVALKTGTSQGFRDAWIVAWSNDFMVGVWVGRADAGPMMGVTGAQAAGAIAQAILLDLHGTSADALVAGGFAAPDGTAPVALCARTGRPDDGACGETLLEWLSAEDTLGARAEVEAPARGLADLSAEPLQRLSVVSPEHNSRHWRNPEALPRLNRITLRAAVRLPVSQVVWHVNGEPFAVTDPSAPVYWPMTPGIHRFQLWLPSGDAASRSVRIVVE</sequence>
<evidence type="ECO:0000256" key="3">
    <source>
        <dbReference type="ARBA" id="ARBA00007739"/>
    </source>
</evidence>
<evidence type="ECO:0000259" key="13">
    <source>
        <dbReference type="Pfam" id="PF00912"/>
    </source>
</evidence>
<comment type="similarity">
    <text evidence="3">In the N-terminal section; belongs to the glycosyltransferase 51 family.</text>
</comment>
<keyword evidence="7 15" id="KW-0808">Transferase</keyword>
<dbReference type="InterPro" id="IPR036950">
    <property type="entry name" value="PBP_transglycosylase"/>
</dbReference>
<comment type="pathway">
    <text evidence="1">Cell wall biogenesis; peptidoglycan biosynthesis.</text>
</comment>
<evidence type="ECO:0000259" key="14">
    <source>
        <dbReference type="Pfam" id="PF06832"/>
    </source>
</evidence>
<evidence type="ECO:0000256" key="1">
    <source>
        <dbReference type="ARBA" id="ARBA00004752"/>
    </source>
</evidence>
<dbReference type="SUPFAM" id="SSF53955">
    <property type="entry name" value="Lysozyme-like"/>
    <property type="match status" value="1"/>
</dbReference>
<keyword evidence="6" id="KW-0328">Glycosyltransferase</keyword>
<comment type="similarity">
    <text evidence="2">In the C-terminal section; belongs to the transpeptidase family.</text>
</comment>
<evidence type="ECO:0000259" key="12">
    <source>
        <dbReference type="Pfam" id="PF00905"/>
    </source>
</evidence>
<dbReference type="InterPro" id="IPR012338">
    <property type="entry name" value="Beta-lactam/transpept-like"/>
</dbReference>
<keyword evidence="9" id="KW-0511">Multifunctional enzyme</keyword>